<gene>
    <name evidence="1" type="ORF">M404DRAFT_36492</name>
</gene>
<accession>A0A0C3I731</accession>
<keyword evidence="2" id="KW-1185">Reference proteome</keyword>
<evidence type="ECO:0000313" key="1">
    <source>
        <dbReference type="EMBL" id="KIN93002.1"/>
    </source>
</evidence>
<reference evidence="2" key="2">
    <citation type="submission" date="2015-01" db="EMBL/GenBank/DDBJ databases">
        <title>Evolutionary Origins and Diversification of the Mycorrhizal Mutualists.</title>
        <authorList>
            <consortium name="DOE Joint Genome Institute"/>
            <consortium name="Mycorrhizal Genomics Consortium"/>
            <person name="Kohler A."/>
            <person name="Kuo A."/>
            <person name="Nagy L.G."/>
            <person name="Floudas D."/>
            <person name="Copeland A."/>
            <person name="Barry K.W."/>
            <person name="Cichocki N."/>
            <person name="Veneault-Fourrey C."/>
            <person name="LaButti K."/>
            <person name="Lindquist E.A."/>
            <person name="Lipzen A."/>
            <person name="Lundell T."/>
            <person name="Morin E."/>
            <person name="Murat C."/>
            <person name="Riley R."/>
            <person name="Ohm R."/>
            <person name="Sun H."/>
            <person name="Tunlid A."/>
            <person name="Henrissat B."/>
            <person name="Grigoriev I.V."/>
            <person name="Hibbett D.S."/>
            <person name="Martin F."/>
        </authorList>
    </citation>
    <scope>NUCLEOTIDE SEQUENCE [LARGE SCALE GENOMIC DNA]</scope>
    <source>
        <strain evidence="2">Marx 270</strain>
    </source>
</reference>
<protein>
    <submittedName>
        <fullName evidence="1">Uncharacterized protein</fullName>
    </submittedName>
</protein>
<dbReference type="EMBL" id="KN832259">
    <property type="protein sequence ID" value="KIN93002.1"/>
    <property type="molecule type" value="Genomic_DNA"/>
</dbReference>
<sequence>MSSLPLTLRDVTVDESTRLFLSAQGAKTAGAHATPLPSSGVFVLLDTRCVPSTLTAYNSDVFRHHYHQLHNIDLPPGDF</sequence>
<reference evidence="1 2" key="1">
    <citation type="submission" date="2014-04" db="EMBL/GenBank/DDBJ databases">
        <authorList>
            <consortium name="DOE Joint Genome Institute"/>
            <person name="Kuo A."/>
            <person name="Kohler A."/>
            <person name="Costa M.D."/>
            <person name="Nagy L.G."/>
            <person name="Floudas D."/>
            <person name="Copeland A."/>
            <person name="Barry K.W."/>
            <person name="Cichocki N."/>
            <person name="Veneault-Fourrey C."/>
            <person name="LaButti K."/>
            <person name="Lindquist E.A."/>
            <person name="Lipzen A."/>
            <person name="Lundell T."/>
            <person name="Morin E."/>
            <person name="Murat C."/>
            <person name="Sun H."/>
            <person name="Tunlid A."/>
            <person name="Henrissat B."/>
            <person name="Grigoriev I.V."/>
            <person name="Hibbett D.S."/>
            <person name="Martin F."/>
            <person name="Nordberg H.P."/>
            <person name="Cantor M.N."/>
            <person name="Hua S.X."/>
        </authorList>
    </citation>
    <scope>NUCLEOTIDE SEQUENCE [LARGE SCALE GENOMIC DNA]</scope>
    <source>
        <strain evidence="1 2">Marx 270</strain>
    </source>
</reference>
<name>A0A0C3I731_PISTI</name>
<dbReference type="InParanoid" id="A0A0C3I731"/>
<dbReference type="AlphaFoldDB" id="A0A0C3I731"/>
<dbReference type="HOGENOM" id="CLU_2606976_0_0_1"/>
<organism evidence="1 2">
    <name type="scientific">Pisolithus tinctorius Marx 270</name>
    <dbReference type="NCBI Taxonomy" id="870435"/>
    <lineage>
        <taxon>Eukaryota</taxon>
        <taxon>Fungi</taxon>
        <taxon>Dikarya</taxon>
        <taxon>Basidiomycota</taxon>
        <taxon>Agaricomycotina</taxon>
        <taxon>Agaricomycetes</taxon>
        <taxon>Agaricomycetidae</taxon>
        <taxon>Boletales</taxon>
        <taxon>Sclerodermatineae</taxon>
        <taxon>Pisolithaceae</taxon>
        <taxon>Pisolithus</taxon>
    </lineage>
</organism>
<evidence type="ECO:0000313" key="2">
    <source>
        <dbReference type="Proteomes" id="UP000054217"/>
    </source>
</evidence>
<proteinExistence type="predicted"/>
<dbReference type="Proteomes" id="UP000054217">
    <property type="component" value="Unassembled WGS sequence"/>
</dbReference>